<organism evidence="2 3">
    <name type="scientific">Paractinoplanes rishiriensis</name>
    <dbReference type="NCBI Taxonomy" id="1050105"/>
    <lineage>
        <taxon>Bacteria</taxon>
        <taxon>Bacillati</taxon>
        <taxon>Actinomycetota</taxon>
        <taxon>Actinomycetes</taxon>
        <taxon>Micromonosporales</taxon>
        <taxon>Micromonosporaceae</taxon>
        <taxon>Paractinoplanes</taxon>
    </lineage>
</organism>
<evidence type="ECO:0000313" key="3">
    <source>
        <dbReference type="Proteomes" id="UP000636960"/>
    </source>
</evidence>
<dbReference type="Pfam" id="PF01740">
    <property type="entry name" value="STAS"/>
    <property type="match status" value="1"/>
</dbReference>
<accession>A0A919K9N7</accession>
<evidence type="ECO:0000313" key="2">
    <source>
        <dbReference type="EMBL" id="GIF01240.1"/>
    </source>
</evidence>
<dbReference type="CDD" id="cd07043">
    <property type="entry name" value="STAS_anti-anti-sigma_factors"/>
    <property type="match status" value="1"/>
</dbReference>
<dbReference type="Gene3D" id="3.30.750.24">
    <property type="entry name" value="STAS domain"/>
    <property type="match status" value="1"/>
</dbReference>
<protein>
    <recommendedName>
        <fullName evidence="1">STAS domain-containing protein</fullName>
    </recommendedName>
</protein>
<dbReference type="Proteomes" id="UP000636960">
    <property type="component" value="Unassembled WGS sequence"/>
</dbReference>
<dbReference type="PROSITE" id="PS50801">
    <property type="entry name" value="STAS"/>
    <property type="match status" value="1"/>
</dbReference>
<keyword evidence="3" id="KW-1185">Reference proteome</keyword>
<dbReference type="InterPro" id="IPR036513">
    <property type="entry name" value="STAS_dom_sf"/>
</dbReference>
<dbReference type="InterPro" id="IPR002645">
    <property type="entry name" value="STAS_dom"/>
</dbReference>
<evidence type="ECO:0000259" key="1">
    <source>
        <dbReference type="PROSITE" id="PS50801"/>
    </source>
</evidence>
<dbReference type="EMBL" id="BOMV01000100">
    <property type="protein sequence ID" value="GIF01240.1"/>
    <property type="molecule type" value="Genomic_DNA"/>
</dbReference>
<dbReference type="SUPFAM" id="SSF52091">
    <property type="entry name" value="SpoIIaa-like"/>
    <property type="match status" value="1"/>
</dbReference>
<reference evidence="2" key="1">
    <citation type="submission" date="2021-01" db="EMBL/GenBank/DDBJ databases">
        <title>Whole genome shotgun sequence of Actinoplanes rishiriensis NBRC 108556.</title>
        <authorList>
            <person name="Komaki H."/>
            <person name="Tamura T."/>
        </authorList>
    </citation>
    <scope>NUCLEOTIDE SEQUENCE</scope>
    <source>
        <strain evidence="2">NBRC 108556</strain>
    </source>
</reference>
<name>A0A919K9N7_9ACTN</name>
<gene>
    <name evidence="2" type="ORF">Ari01nite_87040</name>
</gene>
<proteinExistence type="predicted"/>
<sequence length="112" mass="12076">MTLTINTHRLPEPTMAIAIEPQGAIGAEADAELLQDRFIMVLAATHPERIVLDLSAVPSISEAGIGALVNGFDLAAASDASVTVVQPERQVREQLQRRGLDVLVDHDRSRKV</sequence>
<comment type="caution">
    <text evidence="2">The sequence shown here is derived from an EMBL/GenBank/DDBJ whole genome shotgun (WGS) entry which is preliminary data.</text>
</comment>
<dbReference type="AlphaFoldDB" id="A0A919K9N7"/>
<feature type="domain" description="STAS" evidence="1">
    <location>
        <begin position="29"/>
        <end position="112"/>
    </location>
</feature>